<gene>
    <name evidence="1" type="ORF">BcepSauron_247</name>
</gene>
<accession>A0A482MKR7</accession>
<evidence type="ECO:0000313" key="1">
    <source>
        <dbReference type="EMBL" id="QBQ74627.1"/>
    </source>
</evidence>
<organism evidence="1 2">
    <name type="scientific">Burkholderia phage BcepSauron</name>
    <dbReference type="NCBI Taxonomy" id="2530033"/>
    <lineage>
        <taxon>Viruses</taxon>
        <taxon>Duplodnaviria</taxon>
        <taxon>Heunggongvirae</taxon>
        <taxon>Uroviricota</taxon>
        <taxon>Caudoviricetes</taxon>
        <taxon>Sarumanvirus</taxon>
        <taxon>Sarumanvirus bcepsauron</taxon>
    </lineage>
</organism>
<name>A0A482MKR7_9CAUD</name>
<reference evidence="1 2" key="1">
    <citation type="submission" date="2019-02" db="EMBL/GenBank/DDBJ databases">
        <title>Complete genome sequence of Burkholderia cenocepacia phage BcepSauron.</title>
        <authorList>
            <person name="Park K."/>
            <person name="Gonzalez C."/>
            <person name="Liu M."/>
            <person name="Gill J."/>
        </authorList>
    </citation>
    <scope>NUCLEOTIDE SEQUENCE [LARGE SCALE GENOMIC DNA]</scope>
</reference>
<dbReference type="EMBL" id="MK552141">
    <property type="protein sequence ID" value="QBQ74627.1"/>
    <property type="molecule type" value="Genomic_DNA"/>
</dbReference>
<protein>
    <submittedName>
        <fullName evidence="1">Uncharacterized protein</fullName>
    </submittedName>
</protein>
<proteinExistence type="predicted"/>
<sequence>MKAQLPQAFTSAGVTRTQIAAAIAPANKIEARINMSAEVAGAGLCPECKKPMERSNANGFPVLICEAHRIAIPMPNGTV</sequence>
<keyword evidence="2" id="KW-1185">Reference proteome</keyword>
<evidence type="ECO:0000313" key="2">
    <source>
        <dbReference type="Proteomes" id="UP000301424"/>
    </source>
</evidence>
<dbReference type="Proteomes" id="UP000301424">
    <property type="component" value="Segment"/>
</dbReference>